<accession>A0A3N4Q9M4</accession>
<dbReference type="Gene3D" id="2.60.40.1120">
    <property type="entry name" value="Carboxypeptidase-like, regulatory domain"/>
    <property type="match status" value="1"/>
</dbReference>
<sequence length="1053" mass="117324">MKLYIHLLLCAICFAGFKAHAQTTQASISGVVSDDNKQLIPGASVQVRNESTGFTARTVTNAKGEYTIRELPLGGPYVVTVTSVGYADLKRTGYNLSQGDALRVNMEMKVSAVNINEVKVTANALRNKTENFGAATTVSARDIAKLPVNGRNFTSLMDLSPLSRGNNLSGQLASSTNFTIDGTTARNPTSGGGSNSRTGAPYIISMEAIREFKVVTNQYDVTYGRSGGGSVSTVTKAGTNTLSGSAFIYGRADWLSSRYDIRGAKRTNDFSTNQFGFTLGGPIIKDKAHFFVAWDRQADARPLQLADIQSTEDERRLNVTQSTLDQFLQIARSKYGVSSAPQFGSFDKKRKTDAIFARIDWQLNEKNLLTIRENFVNDRNLLGRDDNTAINLYEVYGDANTYNNSLLATLRTVVSPKVTNELKLQHLYTFEESVPGKQLPKQNIPRAIVERVGSKLNNDSLFTSIQLGGQRYSPEHFYNNVAQLVDNVYFNTDKANFTFGTDIMYSHLNSLYGSEMNGRFYFTGLTNFDNERPYRYAREIALAADPALDQNILNAGLYAQMQTRLHRGLEMIVGLRADYTTYMNTANFNQTVFDQLGLRTDNKLNTFQLQPRLQFNWNINEKNTDYLRFGAGIFGSDINNYAMINNMLFDGTKVLSIDIQGAQVPTPDFDAYRKNPATAPGVELFDQLGLPRIGTINTNAKNARIPVVYKANLSYNRLFSDRLKAGITFFTSIARHNYMYVDRNMVDQPYFRLANEGNRGVYVPANTISTRNGATDWMQGRKSTQAGRVLELNADGKVNQFAVVADATWRYWRDGEIAFSYTWNDTKDNTSYNGDVANTATLSLMVPEDPRDLSRMSYSDNQFRHKVVFYGTAPTFWGVSVGVRYSGLGGTRYSLAVNGNVNGDFVNSNDLAYVFDINNTAVPEKIRTNLKSILDNPKVDKGVKDYIRKSMGTIAERNGGINGFYGIWDVRIAKKFKLFRSHSLEVSSDFFNVANMLKKDWGVNKSLGKQNIYSLGGFDAATNNFNYNVNVNTGIVTPSGNPWQIQLGARYAF</sequence>
<protein>
    <submittedName>
        <fullName evidence="4">TonB-dependent receptor</fullName>
    </submittedName>
</protein>
<dbReference type="RefSeq" id="WP_123846753.1">
    <property type="nucleotide sequence ID" value="NZ_RPDH01000001.1"/>
</dbReference>
<feature type="signal peptide" evidence="2">
    <location>
        <begin position="1"/>
        <end position="21"/>
    </location>
</feature>
<evidence type="ECO:0000256" key="1">
    <source>
        <dbReference type="SAM" id="MobiDB-lite"/>
    </source>
</evidence>
<keyword evidence="2" id="KW-0732">Signal</keyword>
<evidence type="ECO:0000259" key="3">
    <source>
        <dbReference type="Pfam" id="PF25183"/>
    </source>
</evidence>
<proteinExistence type="predicted"/>
<feature type="domain" description="TonB-dependent transporter Oar-like beta-barrel" evidence="3">
    <location>
        <begin position="234"/>
        <end position="996"/>
    </location>
</feature>
<dbReference type="AlphaFoldDB" id="A0A3N4Q9M4"/>
<feature type="compositionally biased region" description="Polar residues" evidence="1">
    <location>
        <begin position="179"/>
        <end position="189"/>
    </location>
</feature>
<evidence type="ECO:0000313" key="4">
    <source>
        <dbReference type="EMBL" id="RPE14241.1"/>
    </source>
</evidence>
<dbReference type="Pfam" id="PF13620">
    <property type="entry name" value="CarboxypepD_reg"/>
    <property type="match status" value="1"/>
</dbReference>
<evidence type="ECO:0000256" key="2">
    <source>
        <dbReference type="SAM" id="SignalP"/>
    </source>
</evidence>
<feature type="region of interest" description="Disordered" evidence="1">
    <location>
        <begin position="179"/>
        <end position="198"/>
    </location>
</feature>
<dbReference type="SUPFAM" id="SSF49464">
    <property type="entry name" value="Carboxypeptidase regulatory domain-like"/>
    <property type="match status" value="1"/>
</dbReference>
<feature type="chain" id="PRO_5018267090" evidence="2">
    <location>
        <begin position="22"/>
        <end position="1053"/>
    </location>
</feature>
<dbReference type="EMBL" id="RPDH01000001">
    <property type="protein sequence ID" value="RPE14241.1"/>
    <property type="molecule type" value="Genomic_DNA"/>
</dbReference>
<dbReference type="Proteomes" id="UP000278351">
    <property type="component" value="Unassembled WGS sequence"/>
</dbReference>
<gene>
    <name evidence="4" type="ORF">EGT74_12280</name>
</gene>
<dbReference type="Pfam" id="PF25183">
    <property type="entry name" value="OMP_b-brl_4"/>
    <property type="match status" value="1"/>
</dbReference>
<keyword evidence="5" id="KW-1185">Reference proteome</keyword>
<dbReference type="OrthoDB" id="9768147at2"/>
<evidence type="ECO:0000313" key="5">
    <source>
        <dbReference type="Proteomes" id="UP000278351"/>
    </source>
</evidence>
<dbReference type="SUPFAM" id="SSF56935">
    <property type="entry name" value="Porins"/>
    <property type="match status" value="1"/>
</dbReference>
<dbReference type="InterPro" id="IPR057601">
    <property type="entry name" value="Oar-like_b-barrel"/>
</dbReference>
<keyword evidence="4" id="KW-0675">Receptor</keyword>
<comment type="caution">
    <text evidence="4">The sequence shown here is derived from an EMBL/GenBank/DDBJ whole genome shotgun (WGS) entry which is preliminary data.</text>
</comment>
<organism evidence="4 5">
    <name type="scientific">Chitinophaga lutea</name>
    <dbReference type="NCBI Taxonomy" id="2488634"/>
    <lineage>
        <taxon>Bacteria</taxon>
        <taxon>Pseudomonadati</taxon>
        <taxon>Bacteroidota</taxon>
        <taxon>Chitinophagia</taxon>
        <taxon>Chitinophagales</taxon>
        <taxon>Chitinophagaceae</taxon>
        <taxon>Chitinophaga</taxon>
    </lineage>
</organism>
<name>A0A3N4Q9M4_9BACT</name>
<dbReference type="InterPro" id="IPR008969">
    <property type="entry name" value="CarboxyPept-like_regulatory"/>
</dbReference>
<reference evidence="4 5" key="1">
    <citation type="submission" date="2018-11" db="EMBL/GenBank/DDBJ databases">
        <title>Chitinophaga lutea sp.nov., isolate from arsenic contaminated soil.</title>
        <authorList>
            <person name="Zong Y."/>
        </authorList>
    </citation>
    <scope>NUCLEOTIDE SEQUENCE [LARGE SCALE GENOMIC DNA]</scope>
    <source>
        <strain evidence="4 5">ZY74</strain>
    </source>
</reference>